<dbReference type="GO" id="GO:0006606">
    <property type="term" value="P:protein import into nucleus"/>
    <property type="evidence" value="ECO:0007669"/>
    <property type="project" value="TreeGrafter"/>
</dbReference>
<evidence type="ECO:0000256" key="7">
    <source>
        <dbReference type="ARBA" id="ARBA00022816"/>
    </source>
</evidence>
<dbReference type="SMART" id="SM00547">
    <property type="entry name" value="ZnF_RBZ"/>
    <property type="match status" value="4"/>
</dbReference>
<gene>
    <name evidence="21" type="ORF">PHET_03695</name>
</gene>
<dbReference type="GO" id="GO:0017056">
    <property type="term" value="F:structural constituent of nuclear pore"/>
    <property type="evidence" value="ECO:0007669"/>
    <property type="project" value="TreeGrafter"/>
</dbReference>
<feature type="domain" description="RanBP2-type" evidence="20">
    <location>
        <begin position="85"/>
        <end position="110"/>
    </location>
</feature>
<keyword evidence="8" id="KW-0862">Zinc</keyword>
<dbReference type="Gene3D" id="4.10.1060.10">
    <property type="entry name" value="Zinc finger, RanBP2-type"/>
    <property type="match status" value="2"/>
</dbReference>
<keyword evidence="14" id="KW-0539">Nucleus</keyword>
<comment type="similarity">
    <text evidence="15">Belongs to the NUP153 family.</text>
</comment>
<evidence type="ECO:0000256" key="10">
    <source>
        <dbReference type="ARBA" id="ARBA00023010"/>
    </source>
</evidence>
<dbReference type="Pfam" id="PF00641">
    <property type="entry name" value="Zn_ribbon_RanBP"/>
    <property type="match status" value="1"/>
</dbReference>
<dbReference type="AlphaFoldDB" id="A0A8J4TCY7"/>
<dbReference type="InterPro" id="IPR026054">
    <property type="entry name" value="Nucleoporin"/>
</dbReference>
<evidence type="ECO:0000256" key="18">
    <source>
        <dbReference type="ARBA" id="ARBA00079437"/>
    </source>
</evidence>
<keyword evidence="11" id="KW-0238">DNA-binding</keyword>
<evidence type="ECO:0000313" key="22">
    <source>
        <dbReference type="Proteomes" id="UP000748531"/>
    </source>
</evidence>
<sequence length="554" mass="57899">VEPFYTINFSFKWSTYYFFVLAFTTKTPFLPSWRCETCLMENADVRDMCSACSLPRFKKASLVTTSATTVVSDSTSVTTVSLAPSSSKWECSVCMVFNEPSVSECIACGAKCMKVDTGTSSITTTSSCSVTQIGSEVKNMWECPTCMVHNDAERNSCPCCNTSKPGNKPPSATDVWECPTCMITNANTKASCACCATLKPTGQPSDVVGSSVNSVVSVVKTDVPFASTVVSINSSTPVFSFGLKPLTSADQSSRIESVSVAQSSANKPTLIIPPDFRFGAPPLNPPKTTGSEVVSLASSTCSQPLSQLTTGLSTPSACSSVFSAIKPKDSLVSSVAFISCNPSVSTSATLTGLGKRSLAATDSSSNSGFQFGVHPTPKYPMTSINGLVNGGPVNLFDARASFAPSQPTAAFGFSTASLLPVSTTIVGSTFPKFDFGGAQKSTFQGNQSSMSFSFGSNRNSSSPVASFTSQVNPPSINQLASSPFVFGASGANLPPVFTSSSTSNSVFCFGTNNPGGVSTTSQSSFLEQSGNLFSTNSTSVAPRKKAHAVRRFQR</sequence>
<accession>A0A8J4TCY7</accession>
<proteinExistence type="inferred from homology"/>
<dbReference type="Proteomes" id="UP000748531">
    <property type="component" value="Unassembled WGS sequence"/>
</dbReference>
<keyword evidence="7" id="KW-0509">mRNA transport</keyword>
<comment type="cofactor">
    <cofactor evidence="1">
        <name>Zn(2+)</name>
        <dbReference type="ChEBI" id="CHEBI:29105"/>
    </cofactor>
</comment>
<organism evidence="21 22">
    <name type="scientific">Paragonimus heterotremus</name>
    <dbReference type="NCBI Taxonomy" id="100268"/>
    <lineage>
        <taxon>Eukaryota</taxon>
        <taxon>Metazoa</taxon>
        <taxon>Spiralia</taxon>
        <taxon>Lophotrochozoa</taxon>
        <taxon>Platyhelminthes</taxon>
        <taxon>Trematoda</taxon>
        <taxon>Digenea</taxon>
        <taxon>Plagiorchiida</taxon>
        <taxon>Troglotremata</taxon>
        <taxon>Troglotrematidae</taxon>
        <taxon>Paragonimus</taxon>
    </lineage>
</organism>
<dbReference type="GO" id="GO:0008139">
    <property type="term" value="F:nuclear localization sequence binding"/>
    <property type="evidence" value="ECO:0007669"/>
    <property type="project" value="TreeGrafter"/>
</dbReference>
<evidence type="ECO:0000256" key="2">
    <source>
        <dbReference type="ARBA" id="ARBA00004126"/>
    </source>
</evidence>
<keyword evidence="12" id="KW-0906">Nuclear pore complex</keyword>
<evidence type="ECO:0000256" key="14">
    <source>
        <dbReference type="ARBA" id="ARBA00023242"/>
    </source>
</evidence>
<comment type="caution">
    <text evidence="21">The sequence shown here is derived from an EMBL/GenBank/DDBJ whole genome shotgun (WGS) entry which is preliminary data.</text>
</comment>
<dbReference type="GO" id="GO:0003677">
    <property type="term" value="F:DNA binding"/>
    <property type="evidence" value="ECO:0007669"/>
    <property type="project" value="UniProtKB-KW"/>
</dbReference>
<keyword evidence="5" id="KW-0479">Metal-binding</keyword>
<evidence type="ECO:0000259" key="20">
    <source>
        <dbReference type="PROSITE" id="PS50199"/>
    </source>
</evidence>
<reference evidence="21" key="1">
    <citation type="submission" date="2019-05" db="EMBL/GenBank/DDBJ databases">
        <title>Annotation for the trematode Paragonimus heterotremus.</title>
        <authorList>
            <person name="Choi Y.-J."/>
        </authorList>
    </citation>
    <scope>NUCLEOTIDE SEQUENCE</scope>
    <source>
        <strain evidence="21">LC</strain>
    </source>
</reference>
<evidence type="ECO:0000256" key="1">
    <source>
        <dbReference type="ARBA" id="ARBA00001947"/>
    </source>
</evidence>
<evidence type="ECO:0000256" key="19">
    <source>
        <dbReference type="PROSITE-ProRule" id="PRU00322"/>
    </source>
</evidence>
<evidence type="ECO:0000256" key="4">
    <source>
        <dbReference type="ARBA" id="ARBA00022448"/>
    </source>
</evidence>
<evidence type="ECO:0000256" key="11">
    <source>
        <dbReference type="ARBA" id="ARBA00023125"/>
    </source>
</evidence>
<name>A0A8J4TCY7_9TREM</name>
<evidence type="ECO:0000256" key="9">
    <source>
        <dbReference type="ARBA" id="ARBA00022927"/>
    </source>
</evidence>
<dbReference type="GO" id="GO:0006405">
    <property type="term" value="P:RNA export from nucleus"/>
    <property type="evidence" value="ECO:0007669"/>
    <property type="project" value="TreeGrafter"/>
</dbReference>
<dbReference type="GO" id="GO:0031965">
    <property type="term" value="C:nuclear membrane"/>
    <property type="evidence" value="ECO:0007669"/>
    <property type="project" value="UniProtKB-SubCell"/>
</dbReference>
<evidence type="ECO:0000256" key="5">
    <source>
        <dbReference type="ARBA" id="ARBA00022723"/>
    </source>
</evidence>
<feature type="domain" description="RanBP2-type" evidence="20">
    <location>
        <begin position="137"/>
        <end position="166"/>
    </location>
</feature>
<evidence type="ECO:0000256" key="16">
    <source>
        <dbReference type="ARBA" id="ARBA00068609"/>
    </source>
</evidence>
<keyword evidence="10" id="KW-0811">Translocation</keyword>
<keyword evidence="6 19" id="KW-0863">Zinc-finger</keyword>
<dbReference type="SUPFAM" id="SSF90209">
    <property type="entry name" value="Ran binding protein zinc finger-like"/>
    <property type="match status" value="3"/>
</dbReference>
<evidence type="ECO:0000256" key="6">
    <source>
        <dbReference type="ARBA" id="ARBA00022771"/>
    </source>
</evidence>
<keyword evidence="4" id="KW-0813">Transport</keyword>
<evidence type="ECO:0000313" key="21">
    <source>
        <dbReference type="EMBL" id="KAF5402589.1"/>
    </source>
</evidence>
<dbReference type="InterPro" id="IPR001876">
    <property type="entry name" value="Znf_RanBP2"/>
</dbReference>
<keyword evidence="9" id="KW-0653">Protein transport</keyword>
<dbReference type="PROSITE" id="PS01358">
    <property type="entry name" value="ZF_RANBP2_1"/>
    <property type="match status" value="4"/>
</dbReference>
<evidence type="ECO:0000256" key="17">
    <source>
        <dbReference type="ARBA" id="ARBA00078197"/>
    </source>
</evidence>
<evidence type="ECO:0000256" key="13">
    <source>
        <dbReference type="ARBA" id="ARBA00023136"/>
    </source>
</evidence>
<keyword evidence="22" id="KW-1185">Reference proteome</keyword>
<dbReference type="EMBL" id="LUCH01001718">
    <property type="protein sequence ID" value="KAF5402589.1"/>
    <property type="molecule type" value="Genomic_DNA"/>
</dbReference>
<feature type="domain" description="RanBP2-type" evidence="20">
    <location>
        <begin position="172"/>
        <end position="201"/>
    </location>
</feature>
<dbReference type="GO" id="GO:0008270">
    <property type="term" value="F:zinc ion binding"/>
    <property type="evidence" value="ECO:0007669"/>
    <property type="project" value="UniProtKB-KW"/>
</dbReference>
<feature type="non-terminal residue" evidence="21">
    <location>
        <position position="1"/>
    </location>
</feature>
<dbReference type="PROSITE" id="PS50199">
    <property type="entry name" value="ZF_RANBP2_2"/>
    <property type="match status" value="4"/>
</dbReference>
<keyword evidence="13" id="KW-0472">Membrane</keyword>
<dbReference type="GO" id="GO:0051028">
    <property type="term" value="P:mRNA transport"/>
    <property type="evidence" value="ECO:0007669"/>
    <property type="project" value="UniProtKB-KW"/>
</dbReference>
<protein>
    <recommendedName>
        <fullName evidence="16">Nuclear pore complex protein Nup153</fullName>
    </recommendedName>
    <alternativeName>
        <fullName evidence="18">153 kDa nucleoporin</fullName>
    </alternativeName>
    <alternativeName>
        <fullName evidence="17">Nucleoporin Nup153</fullName>
    </alternativeName>
</protein>
<evidence type="ECO:0000256" key="12">
    <source>
        <dbReference type="ARBA" id="ARBA00023132"/>
    </source>
</evidence>
<feature type="domain" description="RanBP2-type" evidence="20">
    <location>
        <begin position="26"/>
        <end position="58"/>
    </location>
</feature>
<dbReference type="GO" id="GO:0005643">
    <property type="term" value="C:nuclear pore"/>
    <property type="evidence" value="ECO:0007669"/>
    <property type="project" value="UniProtKB-SubCell"/>
</dbReference>
<comment type="subcellular location">
    <subcellularLocation>
        <location evidence="2">Nucleus membrane</location>
    </subcellularLocation>
    <subcellularLocation>
        <location evidence="3">Nucleus</location>
        <location evidence="3">Nuclear pore complex</location>
    </subcellularLocation>
</comment>
<dbReference type="PANTHER" id="PTHR23193:SF23">
    <property type="entry name" value="NUCLEAR PORE COMPLEX PROTEIN NUP153"/>
    <property type="match status" value="1"/>
</dbReference>
<evidence type="ECO:0000256" key="3">
    <source>
        <dbReference type="ARBA" id="ARBA00004567"/>
    </source>
</evidence>
<dbReference type="InterPro" id="IPR036443">
    <property type="entry name" value="Znf_RanBP2_sf"/>
</dbReference>
<evidence type="ECO:0000256" key="15">
    <source>
        <dbReference type="ARBA" id="ARBA00060842"/>
    </source>
</evidence>
<evidence type="ECO:0000256" key="8">
    <source>
        <dbReference type="ARBA" id="ARBA00022833"/>
    </source>
</evidence>
<dbReference type="PANTHER" id="PTHR23193">
    <property type="entry name" value="NUCLEAR PORE COMPLEX PROTEIN NUP"/>
    <property type="match status" value="1"/>
</dbReference>
<dbReference type="OrthoDB" id="79830at2759"/>